<feature type="region of interest" description="Disordered" evidence="1">
    <location>
        <begin position="341"/>
        <end position="390"/>
    </location>
</feature>
<evidence type="ECO:0000313" key="3">
    <source>
        <dbReference type="Proteomes" id="UP000707451"/>
    </source>
</evidence>
<feature type="region of interest" description="Disordered" evidence="1">
    <location>
        <begin position="117"/>
        <end position="198"/>
    </location>
</feature>
<gene>
    <name evidence="2" type="ORF">KI688_005660</name>
</gene>
<protein>
    <submittedName>
        <fullName evidence="2">Uncharacterized protein</fullName>
    </submittedName>
</protein>
<reference evidence="2" key="1">
    <citation type="submission" date="2021-06" db="EMBL/GenBank/DDBJ databases">
        <title>Genome Sequence of Mortierella hyaline Strain SCG-10, a Cold-Adapted, Nitrate-Reducing Fungus Isolated from Soil in Minnesota, USA.</title>
        <authorList>
            <person name="Aldossari N."/>
        </authorList>
    </citation>
    <scope>NUCLEOTIDE SEQUENCE</scope>
    <source>
        <strain evidence="2">SCG-10</strain>
    </source>
</reference>
<dbReference type="Proteomes" id="UP000707451">
    <property type="component" value="Unassembled WGS sequence"/>
</dbReference>
<feature type="compositionally biased region" description="Low complexity" evidence="1">
    <location>
        <begin position="342"/>
        <end position="358"/>
    </location>
</feature>
<feature type="compositionally biased region" description="Low complexity" evidence="1">
    <location>
        <begin position="370"/>
        <end position="389"/>
    </location>
</feature>
<feature type="compositionally biased region" description="Low complexity" evidence="1">
    <location>
        <begin position="124"/>
        <end position="137"/>
    </location>
</feature>
<accession>A0A9P7Y395</accession>
<evidence type="ECO:0000256" key="1">
    <source>
        <dbReference type="SAM" id="MobiDB-lite"/>
    </source>
</evidence>
<feature type="region of interest" description="Disordered" evidence="1">
    <location>
        <begin position="473"/>
        <end position="493"/>
    </location>
</feature>
<evidence type="ECO:0000313" key="2">
    <source>
        <dbReference type="EMBL" id="KAG9071448.1"/>
    </source>
</evidence>
<organism evidence="2 3">
    <name type="scientific">Linnemannia hyalina</name>
    <dbReference type="NCBI Taxonomy" id="64524"/>
    <lineage>
        <taxon>Eukaryota</taxon>
        <taxon>Fungi</taxon>
        <taxon>Fungi incertae sedis</taxon>
        <taxon>Mucoromycota</taxon>
        <taxon>Mortierellomycotina</taxon>
        <taxon>Mortierellomycetes</taxon>
        <taxon>Mortierellales</taxon>
        <taxon>Mortierellaceae</taxon>
        <taxon>Linnemannia</taxon>
    </lineage>
</organism>
<name>A0A9P7Y395_9FUNG</name>
<feature type="region of interest" description="Disordered" evidence="1">
    <location>
        <begin position="1"/>
        <end position="30"/>
    </location>
</feature>
<sequence>MGVKVTTPDASPTTTTTSDPQQQHYHLQKHAHQQQQQFLLKTSTFSLTVYLDPTTFQQTLPPITFLSDPSPSSSGNKNSASAASPSLPKSHLFQNGCWKEQQDQQLPHPQLNQRSSVIGQDVDPSSPARGFSSSSSSPERKRVRGGNSRTVIVDQGSVSSRSSLFLPVEGDTDNNDERHYSHDATPAQREKEEGEEERIGLGISKEPRRLSRHRYPHALIHRLYNNNNRPLREGSSRRRMATIPKTTSKTITTTRRIGAKKRPSRLQRLLLLDQQEHNVDENFWANEINYNNNNHHHQQEPSAREDDLSYYSTDRGLAEMMNFILNDEELSKYLLANDNMLHSTSSSNDNNHPNDSPTFETKQRPQHQQSTPAPTPSSSASSFVSPSLSGWTQNDIDMARALWDYWEELDAMDLIQAQLESQLEDENDDDHEDIDDIDYETHHLRQAHLRQQPEPQPSRSTLWKGRVKAFVKDGTSNMSSPPELMQDSISNIG</sequence>
<feature type="region of interest" description="Disordered" evidence="1">
    <location>
        <begin position="62"/>
        <end position="92"/>
    </location>
</feature>
<feature type="compositionally biased region" description="Low complexity" evidence="1">
    <location>
        <begin position="1"/>
        <end position="25"/>
    </location>
</feature>
<dbReference type="OrthoDB" id="10651015at2759"/>
<feature type="compositionally biased region" description="Basic and acidic residues" evidence="1">
    <location>
        <begin position="175"/>
        <end position="192"/>
    </location>
</feature>
<dbReference type="EMBL" id="JAHRHY010000002">
    <property type="protein sequence ID" value="KAG9071448.1"/>
    <property type="molecule type" value="Genomic_DNA"/>
</dbReference>
<keyword evidence="3" id="KW-1185">Reference proteome</keyword>
<comment type="caution">
    <text evidence="2">The sequence shown here is derived from an EMBL/GenBank/DDBJ whole genome shotgun (WGS) entry which is preliminary data.</text>
</comment>
<dbReference type="AlphaFoldDB" id="A0A9P7Y395"/>
<feature type="compositionally biased region" description="Low complexity" evidence="1">
    <location>
        <begin position="66"/>
        <end position="90"/>
    </location>
</feature>
<proteinExistence type="predicted"/>